<dbReference type="CDD" id="cd19941">
    <property type="entry name" value="TIL"/>
    <property type="match status" value="1"/>
</dbReference>
<organism evidence="3 4">
    <name type="scientific">Pristionchus entomophagus</name>
    <dbReference type="NCBI Taxonomy" id="358040"/>
    <lineage>
        <taxon>Eukaryota</taxon>
        <taxon>Metazoa</taxon>
        <taxon>Ecdysozoa</taxon>
        <taxon>Nematoda</taxon>
        <taxon>Chromadorea</taxon>
        <taxon>Rhabditida</taxon>
        <taxon>Rhabditina</taxon>
        <taxon>Diplogasteromorpha</taxon>
        <taxon>Diplogasteroidea</taxon>
        <taxon>Neodiplogasteridae</taxon>
        <taxon>Pristionchus</taxon>
    </lineage>
</organism>
<dbReference type="InterPro" id="IPR036084">
    <property type="entry name" value="Ser_inhib-like_sf"/>
</dbReference>
<dbReference type="SMART" id="SM00274">
    <property type="entry name" value="FOLN"/>
    <property type="match status" value="2"/>
</dbReference>
<keyword evidence="1" id="KW-0722">Serine protease inhibitor</keyword>
<comment type="caution">
    <text evidence="3">The sequence shown here is derived from an EMBL/GenBank/DDBJ whole genome shotgun (WGS) entry which is preliminary data.</text>
</comment>
<keyword evidence="1" id="KW-0646">Protease inhibitor</keyword>
<protein>
    <recommendedName>
        <fullName evidence="2">Follistatin-like domain-containing protein</fullName>
    </recommendedName>
</protein>
<name>A0AAV5TBM2_9BILA</name>
<dbReference type="InterPro" id="IPR003645">
    <property type="entry name" value="Fol_N"/>
</dbReference>
<accession>A0AAV5TBM2</accession>
<dbReference type="InterPro" id="IPR002919">
    <property type="entry name" value="TIL_dom"/>
</dbReference>
<feature type="non-terminal residue" evidence="3">
    <location>
        <position position="1"/>
    </location>
</feature>
<evidence type="ECO:0000256" key="1">
    <source>
        <dbReference type="ARBA" id="ARBA00022900"/>
    </source>
</evidence>
<feature type="domain" description="Follistatin-like" evidence="2">
    <location>
        <begin position="142"/>
        <end position="164"/>
    </location>
</feature>
<dbReference type="AlphaFoldDB" id="A0AAV5TBM2"/>
<dbReference type="EMBL" id="BTSX01000004">
    <property type="protein sequence ID" value="GMS92960.1"/>
    <property type="molecule type" value="Genomic_DNA"/>
</dbReference>
<dbReference type="GO" id="GO:0004867">
    <property type="term" value="F:serine-type endopeptidase inhibitor activity"/>
    <property type="evidence" value="ECO:0007669"/>
    <property type="project" value="UniProtKB-KW"/>
</dbReference>
<evidence type="ECO:0000259" key="2">
    <source>
        <dbReference type="SMART" id="SM00274"/>
    </source>
</evidence>
<dbReference type="Proteomes" id="UP001432027">
    <property type="component" value="Unassembled WGS sequence"/>
</dbReference>
<feature type="domain" description="Follistatin-like" evidence="2">
    <location>
        <begin position="37"/>
        <end position="59"/>
    </location>
</feature>
<dbReference type="Gene3D" id="2.10.25.10">
    <property type="entry name" value="Laminin"/>
    <property type="match status" value="1"/>
</dbReference>
<proteinExistence type="predicted"/>
<sequence>VSFRQSTNRTLPLQIMSRAVLVAVFFSVTFAVAQSSSCAATSCPVGAACVESNGVARCVAPPTSNKCSVAHEEWRDCASCEATCENKQPMCVKMCKPAQCQCRQGFFRRADGQCVTEYACDNTAGRRRRAADVSRTPVALNACAVTECATGLQCVEEAGMAKCVERRGRRSTPQISCANVRCAGPCKDTPTGPQCGPRPLILPIWAGPSSN</sequence>
<gene>
    <name evidence="3" type="ORF">PENTCL1PPCAC_15135</name>
</gene>
<dbReference type="Pfam" id="PF01826">
    <property type="entry name" value="TIL"/>
    <property type="match status" value="1"/>
</dbReference>
<evidence type="ECO:0000313" key="4">
    <source>
        <dbReference type="Proteomes" id="UP001432027"/>
    </source>
</evidence>
<evidence type="ECO:0000313" key="3">
    <source>
        <dbReference type="EMBL" id="GMS92960.1"/>
    </source>
</evidence>
<keyword evidence="4" id="KW-1185">Reference proteome</keyword>
<reference evidence="3" key="1">
    <citation type="submission" date="2023-10" db="EMBL/GenBank/DDBJ databases">
        <title>Genome assembly of Pristionchus species.</title>
        <authorList>
            <person name="Yoshida K."/>
            <person name="Sommer R.J."/>
        </authorList>
    </citation>
    <scope>NUCLEOTIDE SEQUENCE</scope>
    <source>
        <strain evidence="3">RS0144</strain>
    </source>
</reference>
<dbReference type="SUPFAM" id="SSF57567">
    <property type="entry name" value="Serine protease inhibitors"/>
    <property type="match status" value="1"/>
</dbReference>